<dbReference type="EMBL" id="BARU01044520">
    <property type="protein sequence ID" value="GAH78576.1"/>
    <property type="molecule type" value="Genomic_DNA"/>
</dbReference>
<protein>
    <submittedName>
        <fullName evidence="1">Uncharacterized protein</fullName>
    </submittedName>
</protein>
<reference evidence="1" key="1">
    <citation type="journal article" date="2014" name="Front. Microbiol.">
        <title>High frequency of phylogenetically diverse reductive dehalogenase-homologous genes in deep subseafloor sedimentary metagenomes.</title>
        <authorList>
            <person name="Kawai M."/>
            <person name="Futagami T."/>
            <person name="Toyoda A."/>
            <person name="Takaki Y."/>
            <person name="Nishi S."/>
            <person name="Hori S."/>
            <person name="Arai W."/>
            <person name="Tsubouchi T."/>
            <person name="Morono Y."/>
            <person name="Uchiyama I."/>
            <person name="Ito T."/>
            <person name="Fujiyama A."/>
            <person name="Inagaki F."/>
            <person name="Takami H."/>
        </authorList>
    </citation>
    <scope>NUCLEOTIDE SEQUENCE</scope>
    <source>
        <strain evidence="1">Expedition CK06-06</strain>
    </source>
</reference>
<proteinExistence type="predicted"/>
<accession>X1I865</accession>
<comment type="caution">
    <text evidence="1">The sequence shown here is derived from an EMBL/GenBank/DDBJ whole genome shotgun (WGS) entry which is preliminary data.</text>
</comment>
<dbReference type="AlphaFoldDB" id="X1I865"/>
<name>X1I865_9ZZZZ</name>
<organism evidence="1">
    <name type="scientific">marine sediment metagenome</name>
    <dbReference type="NCBI Taxonomy" id="412755"/>
    <lineage>
        <taxon>unclassified sequences</taxon>
        <taxon>metagenomes</taxon>
        <taxon>ecological metagenomes</taxon>
    </lineage>
</organism>
<sequence>MEYKLDVKDFPRPESRMVFFKRLEECLMMLRTEGIIEDYSLSTPYSSTTIFRVKAEG</sequence>
<gene>
    <name evidence="1" type="ORF">S03H2_67870</name>
</gene>
<evidence type="ECO:0000313" key="1">
    <source>
        <dbReference type="EMBL" id="GAH78576.1"/>
    </source>
</evidence>